<keyword evidence="1" id="KW-0732">Signal</keyword>
<dbReference type="Gene3D" id="3.10.450.710">
    <property type="entry name" value="Tgt2/MlaC"/>
    <property type="match status" value="1"/>
</dbReference>
<dbReference type="InterPro" id="IPR042245">
    <property type="entry name" value="Tgt2/MlaC_sf"/>
</dbReference>
<comment type="caution">
    <text evidence="2">The sequence shown here is derived from an EMBL/GenBank/DDBJ whole genome shotgun (WGS) entry which is preliminary data.</text>
</comment>
<dbReference type="PANTHER" id="PTHR36573:SF1">
    <property type="entry name" value="INTERMEMBRANE PHOSPHOLIPID TRANSPORT SYSTEM BINDING PROTEIN MLAC"/>
    <property type="match status" value="1"/>
</dbReference>
<dbReference type="InterPro" id="IPR008869">
    <property type="entry name" value="MlaC/ttg2D"/>
</dbReference>
<dbReference type="AlphaFoldDB" id="A0AA37SB33"/>
<feature type="signal peptide" evidence="1">
    <location>
        <begin position="1"/>
        <end position="32"/>
    </location>
</feature>
<reference evidence="2" key="1">
    <citation type="journal article" date="2014" name="Int. J. Syst. Evol. Microbiol.">
        <title>Complete genome sequence of Corynebacterium casei LMG S-19264T (=DSM 44701T), isolated from a smear-ripened cheese.</title>
        <authorList>
            <consortium name="US DOE Joint Genome Institute (JGI-PGF)"/>
            <person name="Walter F."/>
            <person name="Albersmeier A."/>
            <person name="Kalinowski J."/>
            <person name="Ruckert C."/>
        </authorList>
    </citation>
    <scope>NUCLEOTIDE SEQUENCE</scope>
    <source>
        <strain evidence="2">NBRC 110071</strain>
    </source>
</reference>
<feature type="chain" id="PRO_5041234047" description="ABC transporter substrate-binding protein" evidence="1">
    <location>
        <begin position="33"/>
        <end position="244"/>
    </location>
</feature>
<organism evidence="2 3">
    <name type="scientific">Litoribrevibacter albus</name>
    <dbReference type="NCBI Taxonomy" id="1473156"/>
    <lineage>
        <taxon>Bacteria</taxon>
        <taxon>Pseudomonadati</taxon>
        <taxon>Pseudomonadota</taxon>
        <taxon>Gammaproteobacteria</taxon>
        <taxon>Oceanospirillales</taxon>
        <taxon>Oceanospirillaceae</taxon>
        <taxon>Litoribrevibacter</taxon>
    </lineage>
</organism>
<gene>
    <name evidence="2" type="ORF">GCM10007876_17720</name>
</gene>
<proteinExistence type="predicted"/>
<sequence>MRFLNMVKFVHLLLLGVLAVVSVELSAQTAEASVSETEVDNGVVDINKFSGPEQAVWNTTQMLLNIIDEERAGFTENPNKFYDRVAEALEPAVGFRRIAAMVMGSFYKQATKAQKIKFSQLFQRSLVETYSGGLIEYDGYKIDVLPGEPVSEGQRTAVVDVVITTSSGTQVPIKYSMYQTKNGAWKVQNVTVAGINVGLLYRQQFARKVAEAGGDINVVVDQWSSKLDVEVEDGQLKTDDSPLK</sequence>
<reference evidence="2" key="2">
    <citation type="submission" date="2023-01" db="EMBL/GenBank/DDBJ databases">
        <title>Draft genome sequence of Litoribrevibacter albus strain NBRC 110071.</title>
        <authorList>
            <person name="Sun Q."/>
            <person name="Mori K."/>
        </authorList>
    </citation>
    <scope>NUCLEOTIDE SEQUENCE</scope>
    <source>
        <strain evidence="2">NBRC 110071</strain>
    </source>
</reference>
<accession>A0AA37SB33</accession>
<name>A0AA37SB33_9GAMM</name>
<evidence type="ECO:0008006" key="4">
    <source>
        <dbReference type="Google" id="ProtNLM"/>
    </source>
</evidence>
<dbReference type="EMBL" id="BSNM01000011">
    <property type="protein sequence ID" value="GLQ31293.1"/>
    <property type="molecule type" value="Genomic_DNA"/>
</dbReference>
<dbReference type="PANTHER" id="PTHR36573">
    <property type="entry name" value="INTERMEMBRANE PHOSPHOLIPID TRANSPORT SYSTEM BINDING PROTEIN MLAC"/>
    <property type="match status" value="1"/>
</dbReference>
<dbReference type="RefSeq" id="WP_284380851.1">
    <property type="nucleotide sequence ID" value="NZ_BSNM01000011.1"/>
</dbReference>
<evidence type="ECO:0000313" key="2">
    <source>
        <dbReference type="EMBL" id="GLQ31293.1"/>
    </source>
</evidence>
<dbReference type="Pfam" id="PF05494">
    <property type="entry name" value="MlaC"/>
    <property type="match status" value="1"/>
</dbReference>
<dbReference type="Proteomes" id="UP001161389">
    <property type="component" value="Unassembled WGS sequence"/>
</dbReference>
<evidence type="ECO:0000256" key="1">
    <source>
        <dbReference type="SAM" id="SignalP"/>
    </source>
</evidence>
<protein>
    <recommendedName>
        <fullName evidence="4">ABC transporter substrate-binding protein</fullName>
    </recommendedName>
</protein>
<evidence type="ECO:0000313" key="3">
    <source>
        <dbReference type="Proteomes" id="UP001161389"/>
    </source>
</evidence>
<keyword evidence="3" id="KW-1185">Reference proteome</keyword>